<gene>
    <name evidence="2" type="ORF">XYCOK13_24290</name>
</gene>
<dbReference type="InterPro" id="IPR003607">
    <property type="entry name" value="HD/PDEase_dom"/>
</dbReference>
<reference evidence="2" key="1">
    <citation type="submission" date="2021-04" db="EMBL/GenBank/DDBJ databases">
        <title>Draft genome sequence of Xylanibacillus composti strain K13.</title>
        <authorList>
            <person name="Uke A."/>
            <person name="Chhe C."/>
            <person name="Baramee S."/>
            <person name="Kosugi A."/>
        </authorList>
    </citation>
    <scope>NUCLEOTIDE SEQUENCE</scope>
    <source>
        <strain evidence="2">K13</strain>
    </source>
</reference>
<dbReference type="PANTHER" id="PTHR33594">
    <property type="entry name" value="SUPERFAMILY HYDROLASE, PUTATIVE (AFU_ORTHOLOGUE AFUA_1G03035)-RELATED"/>
    <property type="match status" value="1"/>
</dbReference>
<dbReference type="PROSITE" id="PS51831">
    <property type="entry name" value="HD"/>
    <property type="match status" value="1"/>
</dbReference>
<dbReference type="Gene3D" id="1.20.58.1910">
    <property type="match status" value="1"/>
</dbReference>
<dbReference type="AlphaFoldDB" id="A0A8J4M305"/>
<dbReference type="SUPFAM" id="SSF109604">
    <property type="entry name" value="HD-domain/PDEase-like"/>
    <property type="match status" value="1"/>
</dbReference>
<accession>A0A8J4M305</accession>
<dbReference type="EMBL" id="BOVK01000031">
    <property type="protein sequence ID" value="GIQ69605.1"/>
    <property type="molecule type" value="Genomic_DNA"/>
</dbReference>
<name>A0A8J4M305_9BACL</name>
<organism evidence="2 3">
    <name type="scientific">Xylanibacillus composti</name>
    <dbReference type="NCBI Taxonomy" id="1572762"/>
    <lineage>
        <taxon>Bacteria</taxon>
        <taxon>Bacillati</taxon>
        <taxon>Bacillota</taxon>
        <taxon>Bacilli</taxon>
        <taxon>Bacillales</taxon>
        <taxon>Paenibacillaceae</taxon>
        <taxon>Xylanibacillus</taxon>
    </lineage>
</organism>
<protein>
    <submittedName>
        <fullName evidence="2">Phosphohydrolase</fullName>
    </submittedName>
</protein>
<dbReference type="Gene3D" id="1.10.472.50">
    <property type="entry name" value="HD-domain/PDEase-like"/>
    <property type="match status" value="1"/>
</dbReference>
<dbReference type="CDD" id="cd00077">
    <property type="entry name" value="HDc"/>
    <property type="match status" value="1"/>
</dbReference>
<dbReference type="InterPro" id="IPR006674">
    <property type="entry name" value="HD_domain"/>
</dbReference>
<dbReference type="Proteomes" id="UP000677918">
    <property type="component" value="Unassembled WGS sequence"/>
</dbReference>
<dbReference type="PANTHER" id="PTHR33594:SF1">
    <property type="entry name" value="HD_PDEASE DOMAIN-CONTAINING PROTEIN"/>
    <property type="match status" value="1"/>
</dbReference>
<comment type="caution">
    <text evidence="2">The sequence shown here is derived from an EMBL/GenBank/DDBJ whole genome shotgun (WGS) entry which is preliminary data.</text>
</comment>
<feature type="domain" description="HD" evidence="1">
    <location>
        <begin position="26"/>
        <end position="127"/>
    </location>
</feature>
<evidence type="ECO:0000313" key="2">
    <source>
        <dbReference type="EMBL" id="GIQ69605.1"/>
    </source>
</evidence>
<dbReference type="Pfam" id="PF01966">
    <property type="entry name" value="HD"/>
    <property type="match status" value="1"/>
</dbReference>
<dbReference type="SMART" id="SM00471">
    <property type="entry name" value="HDc"/>
    <property type="match status" value="1"/>
</dbReference>
<evidence type="ECO:0000313" key="3">
    <source>
        <dbReference type="Proteomes" id="UP000677918"/>
    </source>
</evidence>
<proteinExistence type="predicted"/>
<keyword evidence="3" id="KW-1185">Reference proteome</keyword>
<dbReference type="RefSeq" id="WP_213412400.1">
    <property type="nucleotide sequence ID" value="NZ_BOVK01000031.1"/>
</dbReference>
<evidence type="ECO:0000259" key="1">
    <source>
        <dbReference type="PROSITE" id="PS51831"/>
    </source>
</evidence>
<sequence>MKLESVCQEAAVYVRERMAHEGTGHDWRHIDRVTKLAIAIAAREGADVGICQLAALFHDLPDDKLTDSKEQELENIVLWMNRHHVPDADVRHIVEIIATMSFRGGGGAPMRTLEGQVVQDADRLDAIGAIGIARTFTYAGAKGHLIHEPESAPRGVLTAEQYRNEPGTAIHHFYEKLLMLKDLMNTPTARALATERHLFMEQFLHQFYKEWDADISV</sequence>